<evidence type="ECO:0000313" key="1">
    <source>
        <dbReference type="EMBL" id="PXY41353.1"/>
    </source>
</evidence>
<proteinExistence type="predicted"/>
<reference evidence="1 2" key="1">
    <citation type="submission" date="2018-05" db="EMBL/GenBank/DDBJ databases">
        <title>Flavobacterium sp. strain IMCC34759, incomplete genome.</title>
        <authorList>
            <person name="Joung Y."/>
            <person name="Cho J."/>
        </authorList>
    </citation>
    <scope>NUCLEOTIDE SEQUENCE [LARGE SCALE GENOMIC DNA]</scope>
    <source>
        <strain evidence="1 2">IMCC34759</strain>
    </source>
</reference>
<evidence type="ECO:0000313" key="2">
    <source>
        <dbReference type="Proteomes" id="UP000247903"/>
    </source>
</evidence>
<dbReference type="EMBL" id="QJHK01000005">
    <property type="protein sequence ID" value="PXY41353.1"/>
    <property type="molecule type" value="Genomic_DNA"/>
</dbReference>
<name>A0A2V4BU15_9FLAO</name>
<keyword evidence="2" id="KW-1185">Reference proteome</keyword>
<comment type="caution">
    <text evidence="1">The sequence shown here is derived from an EMBL/GenBank/DDBJ whole genome shotgun (WGS) entry which is preliminary data.</text>
</comment>
<accession>A0A2V4BU15</accession>
<protein>
    <submittedName>
        <fullName evidence="1">Uncharacterized protein</fullName>
    </submittedName>
</protein>
<organism evidence="1 2">
    <name type="scientific">Flavobacterium cheongpyeongense</name>
    <dbReference type="NCBI Taxonomy" id="2212651"/>
    <lineage>
        <taxon>Bacteria</taxon>
        <taxon>Pseudomonadati</taxon>
        <taxon>Bacteroidota</taxon>
        <taxon>Flavobacteriia</taxon>
        <taxon>Flavobacteriales</taxon>
        <taxon>Flavobacteriaceae</taxon>
        <taxon>Flavobacterium</taxon>
    </lineage>
</organism>
<dbReference type="AlphaFoldDB" id="A0A2V4BU15"/>
<dbReference type="OrthoDB" id="1493633at2"/>
<gene>
    <name evidence="1" type="ORF">DMB65_08095</name>
</gene>
<dbReference type="Proteomes" id="UP000247903">
    <property type="component" value="Unassembled WGS sequence"/>
</dbReference>
<sequence>MSYSISKITSVADCDLLLAWAAKERADLNFKKLSEERLTTNYSATSIEIDAELQAITTEIASTETVIAALPAGNSKEDAIKKKVKLEYKKFLLENRKESYGVVALLEKELDLTMVTLELAEIDTFSAAITTRKAEL</sequence>
<dbReference type="RefSeq" id="WP_110306141.1">
    <property type="nucleotide sequence ID" value="NZ_QJHK01000005.1"/>
</dbReference>